<dbReference type="AlphaFoldDB" id="A0A6V8KZR8"/>
<keyword evidence="2" id="KW-1185">Reference proteome</keyword>
<protein>
    <recommendedName>
        <fullName evidence="3">Lipocalin-like domain-containing protein</fullName>
    </recommendedName>
</protein>
<reference evidence="1 2" key="1">
    <citation type="submission" date="2020-03" db="EMBL/GenBank/DDBJ databases">
        <title>Whole genome shotgun sequence of Phytohabitans rumicis NBRC 108638.</title>
        <authorList>
            <person name="Komaki H."/>
            <person name="Tamura T."/>
        </authorList>
    </citation>
    <scope>NUCLEOTIDE SEQUENCE [LARGE SCALE GENOMIC DNA]</scope>
    <source>
        <strain evidence="1 2">NBRC 108638</strain>
    </source>
</reference>
<dbReference type="Proteomes" id="UP000482960">
    <property type="component" value="Unassembled WGS sequence"/>
</dbReference>
<sequence length="135" mass="14876">MVGSWRVTSHEEEVPVEGRGKVKFTGGDGATLQLNADGTGEFDYKSGTEYLGDLSGQEVRLEVSGKMTYHFTARKGTLSITDVESTASGKLYFDNEQYGDSQPLNAEDDTSTYTCSANELTQKTFLFTTRFERVS</sequence>
<evidence type="ECO:0008006" key="3">
    <source>
        <dbReference type="Google" id="ProtNLM"/>
    </source>
</evidence>
<evidence type="ECO:0000313" key="2">
    <source>
        <dbReference type="Proteomes" id="UP000482960"/>
    </source>
</evidence>
<comment type="caution">
    <text evidence="1">The sequence shown here is derived from an EMBL/GenBank/DDBJ whole genome shotgun (WGS) entry which is preliminary data.</text>
</comment>
<reference evidence="1 2" key="2">
    <citation type="submission" date="2020-03" db="EMBL/GenBank/DDBJ databases">
        <authorList>
            <person name="Ichikawa N."/>
            <person name="Kimura A."/>
            <person name="Kitahashi Y."/>
            <person name="Uohara A."/>
        </authorList>
    </citation>
    <scope>NUCLEOTIDE SEQUENCE [LARGE SCALE GENOMIC DNA]</scope>
    <source>
        <strain evidence="1 2">NBRC 108638</strain>
    </source>
</reference>
<organism evidence="1 2">
    <name type="scientific">Phytohabitans rumicis</name>
    <dbReference type="NCBI Taxonomy" id="1076125"/>
    <lineage>
        <taxon>Bacteria</taxon>
        <taxon>Bacillati</taxon>
        <taxon>Actinomycetota</taxon>
        <taxon>Actinomycetes</taxon>
        <taxon>Micromonosporales</taxon>
        <taxon>Micromonosporaceae</taxon>
    </lineage>
</organism>
<evidence type="ECO:0000313" key="1">
    <source>
        <dbReference type="EMBL" id="GFJ90592.1"/>
    </source>
</evidence>
<dbReference type="EMBL" id="BLPG01000001">
    <property type="protein sequence ID" value="GFJ90592.1"/>
    <property type="molecule type" value="Genomic_DNA"/>
</dbReference>
<proteinExistence type="predicted"/>
<name>A0A6V8KZR8_9ACTN</name>
<accession>A0A6V8KZR8</accession>
<gene>
    <name evidence="1" type="ORF">Prum_042340</name>
</gene>